<dbReference type="OrthoDB" id="9927095at2"/>
<dbReference type="AlphaFoldDB" id="A0A5S4TJD4"/>
<name>A0A5S4TJD4_STRPY</name>
<reference evidence="1 2" key="1">
    <citation type="submission" date="2019-02" db="EMBL/GenBank/DDBJ databases">
        <title>Novel genomic isolates of S. pyogenes and S. dysgalactiae subsp. equisimilis associated to necrotising fasciitis (NSTI).</title>
        <authorList>
            <person name="Barrantes I."/>
        </authorList>
    </citation>
    <scope>NUCLEOTIDE SEQUENCE [LARGE SCALE GENOMIC DNA]</scope>
    <source>
        <strain evidence="1 2">SPY2028</strain>
    </source>
</reference>
<dbReference type="Proteomes" id="UP000324058">
    <property type="component" value="Unassembled WGS sequence"/>
</dbReference>
<gene>
    <name evidence="1" type="ORF">E0F66_08290</name>
</gene>
<evidence type="ECO:0000313" key="2">
    <source>
        <dbReference type="Proteomes" id="UP000324058"/>
    </source>
</evidence>
<organism evidence="1 2">
    <name type="scientific">Streptococcus pyogenes</name>
    <dbReference type="NCBI Taxonomy" id="1314"/>
    <lineage>
        <taxon>Bacteria</taxon>
        <taxon>Bacillati</taxon>
        <taxon>Bacillota</taxon>
        <taxon>Bacilli</taxon>
        <taxon>Lactobacillales</taxon>
        <taxon>Streptococcaceae</taxon>
        <taxon>Streptococcus</taxon>
    </lineage>
</organism>
<dbReference type="EMBL" id="SJLL01000008">
    <property type="protein sequence ID" value="TYK99073.1"/>
    <property type="molecule type" value="Genomic_DNA"/>
</dbReference>
<accession>A0A5S4TJD4</accession>
<proteinExistence type="predicted"/>
<sequence length="56" mass="6527">MVALLHLKRGSSFLIWASFFVVTHKDSDDSRCVPSKTKTPLWGQITFARRCLRMMR</sequence>
<evidence type="ECO:0000313" key="1">
    <source>
        <dbReference type="EMBL" id="TYK99073.1"/>
    </source>
</evidence>
<protein>
    <submittedName>
        <fullName evidence="1">Copper-binding protein</fullName>
    </submittedName>
</protein>
<comment type="caution">
    <text evidence="1">The sequence shown here is derived from an EMBL/GenBank/DDBJ whole genome shotgun (WGS) entry which is preliminary data.</text>
</comment>